<dbReference type="GO" id="GO:0005524">
    <property type="term" value="F:ATP binding"/>
    <property type="evidence" value="ECO:0007669"/>
    <property type="project" value="UniProtKB-KW"/>
</dbReference>
<comment type="caution">
    <text evidence="9">The sequence shown here is derived from an EMBL/GenBank/DDBJ whole genome shotgun (WGS) entry which is preliminary data.</text>
</comment>
<dbReference type="PRINTS" id="PR00987">
    <property type="entry name" value="TRNASYNTHGLU"/>
</dbReference>
<dbReference type="RefSeq" id="WP_100164079.1">
    <property type="nucleotide sequence ID" value="NZ_PGTB01000121.1"/>
</dbReference>
<dbReference type="Proteomes" id="UP000231553">
    <property type="component" value="Unassembled WGS sequence"/>
</dbReference>
<dbReference type="InterPro" id="IPR049940">
    <property type="entry name" value="GluQ/Sye"/>
</dbReference>
<keyword evidence="2" id="KW-0479">Metal-binding</keyword>
<keyword evidence="10" id="KW-1185">Reference proteome</keyword>
<evidence type="ECO:0000256" key="6">
    <source>
        <dbReference type="ARBA" id="ARBA00023146"/>
    </source>
</evidence>
<dbReference type="InterPro" id="IPR000924">
    <property type="entry name" value="Glu/Gln-tRNA-synth"/>
</dbReference>
<dbReference type="PANTHER" id="PTHR43311">
    <property type="entry name" value="GLUTAMATE--TRNA LIGASE"/>
    <property type="match status" value="1"/>
</dbReference>
<reference evidence="9 10" key="1">
    <citation type="journal article" date="2018" name="Int. J. Syst. Evol. Microbiol.">
        <title>Pseudooceanicola lipolyticus sp. nov., a marine alphaproteobacterium, reclassification of Oceanicola flagellatus as Pseudooceanicola flagellatus comb. nov. and emended description of the genus Pseudooceanicola.</title>
        <authorList>
            <person name="Huang M.-M."/>
            <person name="Guo L.-L."/>
            <person name="Wu Y.-H."/>
            <person name="Lai Q.-L."/>
            <person name="Shao Z.-Z."/>
            <person name="Wang C.-S."/>
            <person name="Wu M."/>
            <person name="Xu X.-W."/>
        </authorList>
    </citation>
    <scope>NUCLEOTIDE SEQUENCE [LARGE SCALE GENOMIC DNA]</scope>
    <source>
        <strain evidence="9 10">157</strain>
    </source>
</reference>
<keyword evidence="4" id="KW-0862">Zinc</keyword>
<dbReference type="SUPFAM" id="SSF52374">
    <property type="entry name" value="Nucleotidylyl transferase"/>
    <property type="match status" value="1"/>
</dbReference>
<dbReference type="PROSITE" id="PS00178">
    <property type="entry name" value="AA_TRNA_LIGASE_I"/>
    <property type="match status" value="1"/>
</dbReference>
<dbReference type="PANTHER" id="PTHR43311:SF1">
    <property type="entry name" value="GLUTAMYL-Q TRNA(ASP) SYNTHETASE"/>
    <property type="match status" value="1"/>
</dbReference>
<dbReference type="GO" id="GO:0004818">
    <property type="term" value="F:glutamate-tRNA ligase activity"/>
    <property type="evidence" value="ECO:0007669"/>
    <property type="project" value="TreeGrafter"/>
</dbReference>
<evidence type="ECO:0000256" key="5">
    <source>
        <dbReference type="ARBA" id="ARBA00022840"/>
    </source>
</evidence>
<dbReference type="GO" id="GO:0005829">
    <property type="term" value="C:cytosol"/>
    <property type="evidence" value="ECO:0007669"/>
    <property type="project" value="TreeGrafter"/>
</dbReference>
<accession>A0A2M8IWV1</accession>
<protein>
    <submittedName>
        <fullName evidence="9">tRNA glutamyl-Q(34) synthetase GluQRS</fullName>
    </submittedName>
</protein>
<evidence type="ECO:0000259" key="8">
    <source>
        <dbReference type="Pfam" id="PF00749"/>
    </source>
</evidence>
<evidence type="ECO:0000256" key="4">
    <source>
        <dbReference type="ARBA" id="ARBA00022833"/>
    </source>
</evidence>
<evidence type="ECO:0000256" key="3">
    <source>
        <dbReference type="ARBA" id="ARBA00022741"/>
    </source>
</evidence>
<evidence type="ECO:0000313" key="10">
    <source>
        <dbReference type="Proteomes" id="UP000231553"/>
    </source>
</evidence>
<keyword evidence="1 7" id="KW-0436">Ligase</keyword>
<proteinExistence type="inferred from homology"/>
<evidence type="ECO:0000256" key="7">
    <source>
        <dbReference type="RuleBase" id="RU363037"/>
    </source>
</evidence>
<dbReference type="EMBL" id="PGTB01000121">
    <property type="protein sequence ID" value="PJE35007.1"/>
    <property type="molecule type" value="Genomic_DNA"/>
</dbReference>
<dbReference type="InterPro" id="IPR014729">
    <property type="entry name" value="Rossmann-like_a/b/a_fold"/>
</dbReference>
<dbReference type="Gene3D" id="3.40.50.620">
    <property type="entry name" value="HUPs"/>
    <property type="match status" value="1"/>
</dbReference>
<dbReference type="OrthoDB" id="9807503at2"/>
<dbReference type="NCBIfam" id="NF004315">
    <property type="entry name" value="PRK05710.1-4"/>
    <property type="match status" value="1"/>
</dbReference>
<evidence type="ECO:0000256" key="2">
    <source>
        <dbReference type="ARBA" id="ARBA00022723"/>
    </source>
</evidence>
<dbReference type="InterPro" id="IPR001412">
    <property type="entry name" value="aa-tRNA-synth_I_CS"/>
</dbReference>
<dbReference type="AlphaFoldDB" id="A0A2M8IWV1"/>
<comment type="similarity">
    <text evidence="7">Belongs to the class-I aminoacyl-tRNA synthetase family.</text>
</comment>
<name>A0A2M8IWV1_9RHOB</name>
<dbReference type="GO" id="GO:0006424">
    <property type="term" value="P:glutamyl-tRNA aminoacylation"/>
    <property type="evidence" value="ECO:0007669"/>
    <property type="project" value="TreeGrafter"/>
</dbReference>
<evidence type="ECO:0000313" key="9">
    <source>
        <dbReference type="EMBL" id="PJE35007.1"/>
    </source>
</evidence>
<keyword evidence="3 7" id="KW-0547">Nucleotide-binding</keyword>
<keyword evidence="5 7" id="KW-0067">ATP-binding</keyword>
<evidence type="ECO:0000256" key="1">
    <source>
        <dbReference type="ARBA" id="ARBA00022598"/>
    </source>
</evidence>
<organism evidence="9 10">
    <name type="scientific">Pseudooceanicola lipolyticus</name>
    <dbReference type="NCBI Taxonomy" id="2029104"/>
    <lineage>
        <taxon>Bacteria</taxon>
        <taxon>Pseudomonadati</taxon>
        <taxon>Pseudomonadota</taxon>
        <taxon>Alphaproteobacteria</taxon>
        <taxon>Rhodobacterales</taxon>
        <taxon>Paracoccaceae</taxon>
        <taxon>Pseudooceanicola</taxon>
    </lineage>
</organism>
<sequence>MTFTTRFAPSPTGPLHLGHAYSALLGFDMAQASQGAFLLRIEDIDRSRSRSHWEDQIYDDLHWLGLGWRRPVMRQSSRQPAYDAALDRLWSMGLLYPCTCSRRDIQQAASAPQEGAPEFGPDGLIYPGTCRRKVANDRDRPRNCTLRLDIARAIETAAESPPRAPASRVCAGFQETGQGPDGAHGWIDITADDLIHGVGDFVVARKDMATSYHLSVTVDDAAQGVTHVVRGQDLFEATKIHVLLQQLLGLPLPLYHHHRLIRDDAGKRLAKRDDARAIATYRAEGATPQDIRRMVGL</sequence>
<feature type="domain" description="Glutamyl/glutaminyl-tRNA synthetase class Ib catalytic" evidence="8">
    <location>
        <begin position="4"/>
        <end position="295"/>
    </location>
</feature>
<keyword evidence="6 7" id="KW-0030">Aminoacyl-tRNA synthetase</keyword>
<gene>
    <name evidence="9" type="ORF">CVM52_19375</name>
</gene>
<dbReference type="Pfam" id="PF00749">
    <property type="entry name" value="tRNA-synt_1c"/>
    <property type="match status" value="1"/>
</dbReference>
<keyword evidence="7" id="KW-0648">Protein biosynthesis</keyword>
<dbReference type="InterPro" id="IPR020058">
    <property type="entry name" value="Glu/Gln-tRNA-synth_Ib_cat-dom"/>
</dbReference>